<dbReference type="Pfam" id="PF25547">
    <property type="entry name" value="WXG100_2"/>
    <property type="match status" value="1"/>
</dbReference>
<organism evidence="3 4">
    <name type="scientific">Actinoallomurus iriomotensis</name>
    <dbReference type="NCBI Taxonomy" id="478107"/>
    <lineage>
        <taxon>Bacteria</taxon>
        <taxon>Bacillati</taxon>
        <taxon>Actinomycetota</taxon>
        <taxon>Actinomycetes</taxon>
        <taxon>Streptosporangiales</taxon>
        <taxon>Thermomonosporaceae</taxon>
        <taxon>Actinoallomurus</taxon>
    </lineage>
</organism>
<feature type="compositionally biased region" description="Low complexity" evidence="1">
    <location>
        <begin position="476"/>
        <end position="487"/>
    </location>
</feature>
<protein>
    <recommendedName>
        <fullName evidence="2">Outer membrane channel protein CpnT-like N-terminal domain-containing protein</fullName>
    </recommendedName>
</protein>
<sequence length="1008" mass="107367">MAGGRYGPSSYAGPESHPHSQDSVLTAAFERLHIVPEMWLRAGRGIDEAAARLADGIDMFCQAMGGQAFGSDYLGQGLFEGDPAAGAMGFTQRRDGLLKDLPPMVDSLQRMGAGLVAAGRRYTAADTAIVDELGGGRSLPALADFFAGVASGGGEYRLPPVEGGLPSSSPPPDIVRQALWLFEQVGLGFAWPDGNVAAVERLADTAAVLSRVIDALKDEVAEHAGKVTSNGFGDATEAFGNAARTLHGPDGLLTDLKQRCDELAAYCRASADAIITAQRHFVASAMFAVGLMFAVSTLGPLVQAWLGVALSLIRLEGQALQIIVRLLFEAVVGGLFSVGSDVLDQQFRSGRFDWSELGGALGQGLILGGLMGGARAALPALLRRGPATAGLATMMESKGATGILSRFIVGWSVSTGAIAATSKMTGHGWDLEHAWRTGIAMASISAGGEGIRYLRDIMRPTDLADVSSAATAGTPDHLASSAAAAHADAAERPLDHHDPRPALGDGTGIVDNGGQSIASILNKDAKVPPTADTPEIISPPTSRPATTAVAPHDHSVLPAKHPESPYERAKLNGAIEHAISHSGITDDLSEFHVASHNALLEYPAFGPGNYTRFDGIIVPTVRPDYLHGVGALATLVETPLVVLCGEGQKSMVDLALSKLLPPGDLHVLEVMPNREHGWLQSAGERYPFSRSEQFKVVDIAGKRNLGLILARMAGWEKIIFLDDDIGAINQSMLGRAAELTERYRTVGFQVPEFPDNSVVGHAYRLAGGPQHVFVGGGGLAVKLPEHSAFYPSIYNEDWLYLHDAVADRSLAVADWISQLPYDPFTDPSRAVKEEFGDLIAEGLFRLLHTGSSRTAYTEAYWQQAIKWRTAFIEGIAERLGQDPRNTPQVAAARTAVNAAGQRLARITPQDCLSFVTGWRTDQEVWKRRFDRLPVASSLEEATDLRSPIWDRVQRLFADTELAAANGGSVTNGTSIVEFVKSAKSPVFILGLAPSSASIRRRRRKTRTP</sequence>
<dbReference type="RefSeq" id="WP_285621440.1">
    <property type="nucleotide sequence ID" value="NZ_BSTJ01000003.1"/>
</dbReference>
<feature type="region of interest" description="Disordered" evidence="1">
    <location>
        <begin position="525"/>
        <end position="550"/>
    </location>
</feature>
<evidence type="ECO:0000259" key="2">
    <source>
        <dbReference type="Pfam" id="PF25547"/>
    </source>
</evidence>
<accession>A0A9W6VQV8</accession>
<reference evidence="3" key="1">
    <citation type="submission" date="2023-03" db="EMBL/GenBank/DDBJ databases">
        <title>Actinoallomurus iriomotensis NBRC 103681.</title>
        <authorList>
            <person name="Ichikawa N."/>
            <person name="Sato H."/>
            <person name="Tonouchi N."/>
        </authorList>
    </citation>
    <scope>NUCLEOTIDE SEQUENCE</scope>
    <source>
        <strain evidence="3">NBRC 103681</strain>
    </source>
</reference>
<comment type="caution">
    <text evidence="3">The sequence shown here is derived from an EMBL/GenBank/DDBJ whole genome shotgun (WGS) entry which is preliminary data.</text>
</comment>
<evidence type="ECO:0000313" key="4">
    <source>
        <dbReference type="Proteomes" id="UP001165135"/>
    </source>
</evidence>
<name>A0A9W6VQV8_9ACTN</name>
<proteinExistence type="predicted"/>
<evidence type="ECO:0000256" key="1">
    <source>
        <dbReference type="SAM" id="MobiDB-lite"/>
    </source>
</evidence>
<dbReference type="EMBL" id="BSTJ01000003">
    <property type="protein sequence ID" value="GLY75021.1"/>
    <property type="molecule type" value="Genomic_DNA"/>
</dbReference>
<evidence type="ECO:0000313" key="3">
    <source>
        <dbReference type="EMBL" id="GLY75021.1"/>
    </source>
</evidence>
<feature type="region of interest" description="Disordered" evidence="1">
    <location>
        <begin position="1"/>
        <end position="20"/>
    </location>
</feature>
<feature type="domain" description="Outer membrane channel protein CpnT-like N-terminal" evidence="2">
    <location>
        <begin position="180"/>
        <end position="302"/>
    </location>
</feature>
<dbReference type="Proteomes" id="UP001165135">
    <property type="component" value="Unassembled WGS sequence"/>
</dbReference>
<dbReference type="AlphaFoldDB" id="A0A9W6VQV8"/>
<dbReference type="InterPro" id="IPR057746">
    <property type="entry name" value="CpnT-like_N"/>
</dbReference>
<feature type="region of interest" description="Disordered" evidence="1">
    <location>
        <begin position="468"/>
        <end position="501"/>
    </location>
</feature>
<feature type="compositionally biased region" description="Basic and acidic residues" evidence="1">
    <location>
        <begin position="488"/>
        <end position="500"/>
    </location>
</feature>
<gene>
    <name evidence="3" type="ORF">Airi01_032880</name>
</gene>